<organism evidence="3 4">
    <name type="scientific">Rosa chinensis</name>
    <name type="common">China rose</name>
    <dbReference type="NCBI Taxonomy" id="74649"/>
    <lineage>
        <taxon>Eukaryota</taxon>
        <taxon>Viridiplantae</taxon>
        <taxon>Streptophyta</taxon>
        <taxon>Embryophyta</taxon>
        <taxon>Tracheophyta</taxon>
        <taxon>Spermatophyta</taxon>
        <taxon>Magnoliopsida</taxon>
        <taxon>eudicotyledons</taxon>
        <taxon>Gunneridae</taxon>
        <taxon>Pentapetalae</taxon>
        <taxon>rosids</taxon>
        <taxon>fabids</taxon>
        <taxon>Rosales</taxon>
        <taxon>Rosaceae</taxon>
        <taxon>Rosoideae</taxon>
        <taxon>Rosoideae incertae sedis</taxon>
        <taxon>Rosa</taxon>
    </lineage>
</organism>
<evidence type="ECO:0000259" key="2">
    <source>
        <dbReference type="Pfam" id="PF13456"/>
    </source>
</evidence>
<dbReference type="PANTHER" id="PTHR47074:SF11">
    <property type="entry name" value="REVERSE TRANSCRIPTASE-LIKE PROTEIN"/>
    <property type="match status" value="1"/>
</dbReference>
<feature type="domain" description="RNase H type-1" evidence="2">
    <location>
        <begin position="2"/>
        <end position="99"/>
    </location>
</feature>
<keyword evidence="4" id="KW-1185">Reference proteome</keyword>
<name>A0A2P6RG15_ROSCH</name>
<keyword evidence="1" id="KW-0472">Membrane</keyword>
<gene>
    <name evidence="3" type="ORF">RchiOBHm_Chr3g0490691</name>
</gene>
<dbReference type="InterPro" id="IPR002156">
    <property type="entry name" value="RNaseH_domain"/>
</dbReference>
<sequence>MDAAWDADLNSCGLTIVIRDPSRVIVGGSSRFDFTSSPLATEALAIELGLNAASSLSLSSLHLESDSLTLISALQNPLSTVDWTAAQIVTRIRALACRFIVLTGVGSLEKPMLLLIIWWLPWLYVGCVLLIGAPILPPP</sequence>
<dbReference type="Gene3D" id="3.30.420.10">
    <property type="entry name" value="Ribonuclease H-like superfamily/Ribonuclease H"/>
    <property type="match status" value="1"/>
</dbReference>
<dbReference type="InterPro" id="IPR052929">
    <property type="entry name" value="RNase_H-like_EbsB-rel"/>
</dbReference>
<reference evidence="3 4" key="1">
    <citation type="journal article" date="2018" name="Nat. Genet.">
        <title>The Rosa genome provides new insights in the design of modern roses.</title>
        <authorList>
            <person name="Bendahmane M."/>
        </authorList>
    </citation>
    <scope>NUCLEOTIDE SEQUENCE [LARGE SCALE GENOMIC DNA]</scope>
    <source>
        <strain evidence="4">cv. Old Blush</strain>
    </source>
</reference>
<comment type="caution">
    <text evidence="3">The sequence shown here is derived from an EMBL/GenBank/DDBJ whole genome shotgun (WGS) entry which is preliminary data.</text>
</comment>
<protein>
    <recommendedName>
        <fullName evidence="2">RNase H type-1 domain-containing protein</fullName>
    </recommendedName>
</protein>
<dbReference type="GO" id="GO:0003676">
    <property type="term" value="F:nucleic acid binding"/>
    <property type="evidence" value="ECO:0007669"/>
    <property type="project" value="InterPro"/>
</dbReference>
<dbReference type="Gramene" id="PRQ45379">
    <property type="protein sequence ID" value="PRQ45379"/>
    <property type="gene ID" value="RchiOBHm_Chr3g0490691"/>
</dbReference>
<keyword evidence="1" id="KW-1133">Transmembrane helix</keyword>
<dbReference type="EMBL" id="PDCK01000041">
    <property type="protein sequence ID" value="PRQ45379.1"/>
    <property type="molecule type" value="Genomic_DNA"/>
</dbReference>
<dbReference type="GO" id="GO:0004523">
    <property type="term" value="F:RNA-DNA hybrid ribonuclease activity"/>
    <property type="evidence" value="ECO:0007669"/>
    <property type="project" value="InterPro"/>
</dbReference>
<evidence type="ECO:0000313" key="4">
    <source>
        <dbReference type="Proteomes" id="UP000238479"/>
    </source>
</evidence>
<evidence type="ECO:0000313" key="3">
    <source>
        <dbReference type="EMBL" id="PRQ45379.1"/>
    </source>
</evidence>
<dbReference type="PANTHER" id="PTHR47074">
    <property type="entry name" value="BNAC02G40300D PROTEIN"/>
    <property type="match status" value="1"/>
</dbReference>
<feature type="transmembrane region" description="Helical" evidence="1">
    <location>
        <begin position="112"/>
        <end position="136"/>
    </location>
</feature>
<dbReference type="InterPro" id="IPR036397">
    <property type="entry name" value="RNaseH_sf"/>
</dbReference>
<proteinExistence type="predicted"/>
<dbReference type="AlphaFoldDB" id="A0A2P6RG15"/>
<dbReference type="Pfam" id="PF13456">
    <property type="entry name" value="RVT_3"/>
    <property type="match status" value="1"/>
</dbReference>
<accession>A0A2P6RG15</accession>
<dbReference type="Proteomes" id="UP000238479">
    <property type="component" value="Chromosome 3"/>
</dbReference>
<keyword evidence="1" id="KW-0812">Transmembrane</keyword>
<evidence type="ECO:0000256" key="1">
    <source>
        <dbReference type="SAM" id="Phobius"/>
    </source>
</evidence>